<evidence type="ECO:0000313" key="7">
    <source>
        <dbReference type="EMBL" id="OXA64914.1"/>
    </source>
</evidence>
<keyword evidence="2" id="KW-0719">Serine esterase</keyword>
<evidence type="ECO:0000313" key="8">
    <source>
        <dbReference type="Proteomes" id="UP000198287"/>
    </source>
</evidence>
<dbReference type="STRING" id="158441.A0A226F646"/>
<feature type="signal peptide" evidence="5">
    <location>
        <begin position="1"/>
        <end position="22"/>
    </location>
</feature>
<accession>A0A226F646</accession>
<dbReference type="SUPFAM" id="SSF53474">
    <property type="entry name" value="alpha/beta-Hydrolases"/>
    <property type="match status" value="1"/>
</dbReference>
<keyword evidence="3 5" id="KW-0378">Hydrolase</keyword>
<gene>
    <name evidence="7" type="ORF">Fcan01_01006</name>
</gene>
<dbReference type="AlphaFoldDB" id="A0A226F646"/>
<dbReference type="EC" id="3.1.1.-" evidence="5"/>
<dbReference type="PROSITE" id="PS00122">
    <property type="entry name" value="CARBOXYLESTERASE_B_1"/>
    <property type="match status" value="1"/>
</dbReference>
<name>A0A226F646_FOLCA</name>
<protein>
    <recommendedName>
        <fullName evidence="5">Carboxylic ester hydrolase</fullName>
        <ecNumber evidence="5">3.1.1.-</ecNumber>
    </recommendedName>
</protein>
<feature type="domain" description="Carboxylesterase type B" evidence="6">
    <location>
        <begin position="30"/>
        <end position="535"/>
    </location>
</feature>
<keyword evidence="8" id="KW-1185">Reference proteome</keyword>
<dbReference type="Proteomes" id="UP000198287">
    <property type="component" value="Unassembled WGS sequence"/>
</dbReference>
<dbReference type="EMBL" id="LNIX01000001">
    <property type="protein sequence ID" value="OXA64914.1"/>
    <property type="molecule type" value="Genomic_DNA"/>
</dbReference>
<dbReference type="InterPro" id="IPR019826">
    <property type="entry name" value="Carboxylesterase_B_AS"/>
</dbReference>
<dbReference type="InterPro" id="IPR002018">
    <property type="entry name" value="CarbesteraseB"/>
</dbReference>
<evidence type="ECO:0000259" key="6">
    <source>
        <dbReference type="Pfam" id="PF00135"/>
    </source>
</evidence>
<dbReference type="OMA" id="QTGHEME"/>
<evidence type="ECO:0000256" key="1">
    <source>
        <dbReference type="ARBA" id="ARBA00005964"/>
    </source>
</evidence>
<dbReference type="InterPro" id="IPR029058">
    <property type="entry name" value="AB_hydrolase_fold"/>
</dbReference>
<evidence type="ECO:0000256" key="4">
    <source>
        <dbReference type="ARBA" id="ARBA00023180"/>
    </source>
</evidence>
<evidence type="ECO:0000256" key="3">
    <source>
        <dbReference type="ARBA" id="ARBA00022801"/>
    </source>
</evidence>
<evidence type="ECO:0000256" key="2">
    <source>
        <dbReference type="ARBA" id="ARBA00022487"/>
    </source>
</evidence>
<reference evidence="7 8" key="1">
    <citation type="submission" date="2015-12" db="EMBL/GenBank/DDBJ databases">
        <title>The genome of Folsomia candida.</title>
        <authorList>
            <person name="Faddeeva A."/>
            <person name="Derks M.F."/>
            <person name="Anvar Y."/>
            <person name="Smit S."/>
            <person name="Van Straalen N."/>
            <person name="Roelofs D."/>
        </authorList>
    </citation>
    <scope>NUCLEOTIDE SEQUENCE [LARGE SCALE GENOMIC DNA]</scope>
    <source>
        <strain evidence="7 8">VU population</strain>
        <tissue evidence="7">Whole body</tissue>
    </source>
</reference>
<dbReference type="OrthoDB" id="6745081at2759"/>
<keyword evidence="4" id="KW-0325">Glycoprotein</keyword>
<dbReference type="PANTHER" id="PTHR11559">
    <property type="entry name" value="CARBOXYLESTERASE"/>
    <property type="match status" value="1"/>
</dbReference>
<evidence type="ECO:0000256" key="5">
    <source>
        <dbReference type="RuleBase" id="RU361235"/>
    </source>
</evidence>
<dbReference type="Gene3D" id="3.40.50.1820">
    <property type="entry name" value="alpha/beta hydrolase"/>
    <property type="match status" value="1"/>
</dbReference>
<feature type="chain" id="PRO_5011810986" description="Carboxylic ester hydrolase" evidence="5">
    <location>
        <begin position="23"/>
        <end position="545"/>
    </location>
</feature>
<dbReference type="GO" id="GO:0052689">
    <property type="term" value="F:carboxylic ester hydrolase activity"/>
    <property type="evidence" value="ECO:0007669"/>
    <property type="project" value="UniProtKB-KW"/>
</dbReference>
<dbReference type="InterPro" id="IPR050309">
    <property type="entry name" value="Type-B_Carboxylest/Lipase"/>
</dbReference>
<comment type="similarity">
    <text evidence="1 5">Belongs to the type-B carboxylesterase/lipase family.</text>
</comment>
<comment type="caution">
    <text evidence="7">The sequence shown here is derived from an EMBL/GenBank/DDBJ whole genome shotgun (WGS) entry which is preliminary data.</text>
</comment>
<organism evidence="7 8">
    <name type="scientific">Folsomia candida</name>
    <name type="common">Springtail</name>
    <dbReference type="NCBI Taxonomy" id="158441"/>
    <lineage>
        <taxon>Eukaryota</taxon>
        <taxon>Metazoa</taxon>
        <taxon>Ecdysozoa</taxon>
        <taxon>Arthropoda</taxon>
        <taxon>Hexapoda</taxon>
        <taxon>Collembola</taxon>
        <taxon>Entomobryomorpha</taxon>
        <taxon>Isotomoidea</taxon>
        <taxon>Isotomidae</taxon>
        <taxon>Proisotominae</taxon>
        <taxon>Folsomia</taxon>
    </lineage>
</organism>
<sequence>MCNLPCVSCCVIFFIIQNFAFAKQDGESIYIQGVGRIRGFTTTSPNGVLISNFLGIPYGKPPKRFSPITDPTGDMVDFDASNQHPCFQTPSEFVPSDNMTEDCVTLSVYKPRTTDGFLPVLVKIHGGSFKRWTASVFNGDRLIDNHPMVVVSVNYRIGILGFLTLDFDEAPGNLGLLDQLTALEWIKSYIHHFRGDPNNITLYGESAGSASVAYLADSSLTKDRGLFHRVIQSSGDNCAGWTINLRALEQSKAFAINVGCDYETNLDIVNCLRGLTIETILAGYNDSSFYTAPSIQNNPLVNDAYRIVPKHPLDNDPEQTRSRVPLLIGGNRNDGTFLLSRYVEAVLKPNNHHLNVTYLRNIFLQTLLNSSHFGINDTPIGMVESIIASFLKEHRMGVNLTVMGQAVSDIYSTFYFKAPALHKAKSHALLGLKTYLYSYEYESSTHVFYEDLGGIPEILPGVTHADELNYIFKFKDLSEEEKLFSERLINTIYRFMVHGDPGAPDDKEDLNQGPWTPVTNETFGYTIINFTMRAGSHYGQTFHTV</sequence>
<dbReference type="Pfam" id="PF00135">
    <property type="entry name" value="COesterase"/>
    <property type="match status" value="1"/>
</dbReference>
<proteinExistence type="inferred from homology"/>
<keyword evidence="5" id="KW-0732">Signal</keyword>